<name>A0A9D2S5T0_9FIRM</name>
<comment type="caution">
    <text evidence="1">The sequence shown here is derived from an EMBL/GenBank/DDBJ whole genome shotgun (WGS) entry which is preliminary data.</text>
</comment>
<evidence type="ECO:0000313" key="2">
    <source>
        <dbReference type="Proteomes" id="UP000824208"/>
    </source>
</evidence>
<dbReference type="InterPro" id="IPR010310">
    <property type="entry name" value="T7SS_ESAT-6-like"/>
</dbReference>
<protein>
    <submittedName>
        <fullName evidence="1">WXG100 family type VII secretion target</fullName>
    </submittedName>
</protein>
<dbReference type="AlphaFoldDB" id="A0A9D2S5T0"/>
<dbReference type="Gene3D" id="1.10.287.1060">
    <property type="entry name" value="ESAT-6-like"/>
    <property type="match status" value="1"/>
</dbReference>
<dbReference type="SUPFAM" id="SSF140453">
    <property type="entry name" value="EsxAB dimer-like"/>
    <property type="match status" value="1"/>
</dbReference>
<dbReference type="Pfam" id="PF06013">
    <property type="entry name" value="WXG100"/>
    <property type="match status" value="1"/>
</dbReference>
<dbReference type="InterPro" id="IPR036689">
    <property type="entry name" value="ESAT-6-like_sf"/>
</dbReference>
<dbReference type="EMBL" id="DWYC01000053">
    <property type="protein sequence ID" value="HJB57091.1"/>
    <property type="molecule type" value="Genomic_DNA"/>
</dbReference>
<organism evidence="1 2">
    <name type="scientific">Candidatus Flavonifractor intestinipullorum</name>
    <dbReference type="NCBI Taxonomy" id="2838587"/>
    <lineage>
        <taxon>Bacteria</taxon>
        <taxon>Bacillati</taxon>
        <taxon>Bacillota</taxon>
        <taxon>Clostridia</taxon>
        <taxon>Eubacteriales</taxon>
        <taxon>Oscillospiraceae</taxon>
        <taxon>Flavonifractor</taxon>
    </lineage>
</organism>
<sequence>MAELWKSGDVTLRVDPQVLFAKAAEGAKVLAEMRRSFEEMQRLASASASYWKGEAGEQHRSSCARCQETAQEVFARLQEHVDELRPMGEAYEEAERAAQAEAETLSSDVII</sequence>
<gene>
    <name evidence="1" type="ORF">H9714_06030</name>
</gene>
<evidence type="ECO:0000313" key="1">
    <source>
        <dbReference type="EMBL" id="HJB57091.1"/>
    </source>
</evidence>
<accession>A0A9D2S5T0</accession>
<proteinExistence type="predicted"/>
<dbReference type="Proteomes" id="UP000824208">
    <property type="component" value="Unassembled WGS sequence"/>
</dbReference>
<reference evidence="1" key="1">
    <citation type="journal article" date="2021" name="PeerJ">
        <title>Extensive microbial diversity within the chicken gut microbiome revealed by metagenomics and culture.</title>
        <authorList>
            <person name="Gilroy R."/>
            <person name="Ravi A."/>
            <person name="Getino M."/>
            <person name="Pursley I."/>
            <person name="Horton D.L."/>
            <person name="Alikhan N.F."/>
            <person name="Baker D."/>
            <person name="Gharbi K."/>
            <person name="Hall N."/>
            <person name="Watson M."/>
            <person name="Adriaenssens E.M."/>
            <person name="Foster-Nyarko E."/>
            <person name="Jarju S."/>
            <person name="Secka A."/>
            <person name="Antonio M."/>
            <person name="Oren A."/>
            <person name="Chaudhuri R.R."/>
            <person name="La Ragione R."/>
            <person name="Hildebrand F."/>
            <person name="Pallen M.J."/>
        </authorList>
    </citation>
    <scope>NUCLEOTIDE SEQUENCE</scope>
    <source>
        <strain evidence="1">CHK189-11263</strain>
    </source>
</reference>
<reference evidence="1" key="2">
    <citation type="submission" date="2021-04" db="EMBL/GenBank/DDBJ databases">
        <authorList>
            <person name="Gilroy R."/>
        </authorList>
    </citation>
    <scope>NUCLEOTIDE SEQUENCE</scope>
    <source>
        <strain evidence="1">CHK189-11263</strain>
    </source>
</reference>